<evidence type="ECO:0000256" key="1">
    <source>
        <dbReference type="SAM" id="MobiDB-lite"/>
    </source>
</evidence>
<evidence type="ECO:0000313" key="3">
    <source>
        <dbReference type="Proteomes" id="UP001221898"/>
    </source>
</evidence>
<comment type="caution">
    <text evidence="2">The sequence shown here is derived from an EMBL/GenBank/DDBJ whole genome shotgun (WGS) entry which is preliminary data.</text>
</comment>
<organism evidence="2 3">
    <name type="scientific">Aldrovandia affinis</name>
    <dbReference type="NCBI Taxonomy" id="143900"/>
    <lineage>
        <taxon>Eukaryota</taxon>
        <taxon>Metazoa</taxon>
        <taxon>Chordata</taxon>
        <taxon>Craniata</taxon>
        <taxon>Vertebrata</taxon>
        <taxon>Euteleostomi</taxon>
        <taxon>Actinopterygii</taxon>
        <taxon>Neopterygii</taxon>
        <taxon>Teleostei</taxon>
        <taxon>Notacanthiformes</taxon>
        <taxon>Halosauridae</taxon>
        <taxon>Aldrovandia</taxon>
    </lineage>
</organism>
<feature type="region of interest" description="Disordered" evidence="1">
    <location>
        <begin position="28"/>
        <end position="87"/>
    </location>
</feature>
<sequence length="87" mass="9379">MTQHTSASLPQWGYRCNLAWNTVRARGSPPARTALCKHGPLSRRPTEEEEEEDTCNLTPSATNHRLSAPHPGPGSANDMAVPGCRSG</sequence>
<proteinExistence type="predicted"/>
<name>A0AAD7S8L4_9TELE</name>
<reference evidence="2" key="1">
    <citation type="journal article" date="2023" name="Science">
        <title>Genome structures resolve the early diversification of teleost fishes.</title>
        <authorList>
            <person name="Parey E."/>
            <person name="Louis A."/>
            <person name="Montfort J."/>
            <person name="Bouchez O."/>
            <person name="Roques C."/>
            <person name="Iampietro C."/>
            <person name="Lluch J."/>
            <person name="Castinel A."/>
            <person name="Donnadieu C."/>
            <person name="Desvignes T."/>
            <person name="Floi Bucao C."/>
            <person name="Jouanno E."/>
            <person name="Wen M."/>
            <person name="Mejri S."/>
            <person name="Dirks R."/>
            <person name="Jansen H."/>
            <person name="Henkel C."/>
            <person name="Chen W.J."/>
            <person name="Zahm M."/>
            <person name="Cabau C."/>
            <person name="Klopp C."/>
            <person name="Thompson A.W."/>
            <person name="Robinson-Rechavi M."/>
            <person name="Braasch I."/>
            <person name="Lecointre G."/>
            <person name="Bobe J."/>
            <person name="Postlethwait J.H."/>
            <person name="Berthelot C."/>
            <person name="Roest Crollius H."/>
            <person name="Guiguen Y."/>
        </authorList>
    </citation>
    <scope>NUCLEOTIDE SEQUENCE</scope>
    <source>
        <strain evidence="2">NC1722</strain>
    </source>
</reference>
<dbReference type="EMBL" id="JAINUG010000094">
    <property type="protein sequence ID" value="KAJ8397975.1"/>
    <property type="molecule type" value="Genomic_DNA"/>
</dbReference>
<keyword evidence="3" id="KW-1185">Reference proteome</keyword>
<feature type="compositionally biased region" description="Polar residues" evidence="1">
    <location>
        <begin position="55"/>
        <end position="65"/>
    </location>
</feature>
<dbReference type="AlphaFoldDB" id="A0AAD7S8L4"/>
<accession>A0AAD7S8L4</accession>
<evidence type="ECO:0000313" key="2">
    <source>
        <dbReference type="EMBL" id="KAJ8397975.1"/>
    </source>
</evidence>
<protein>
    <submittedName>
        <fullName evidence="2">Uncharacterized protein</fullName>
    </submittedName>
</protein>
<gene>
    <name evidence="2" type="ORF">AAFF_G00433220</name>
</gene>
<dbReference type="Proteomes" id="UP001221898">
    <property type="component" value="Unassembled WGS sequence"/>
</dbReference>